<dbReference type="PANTHER" id="PTHR23119:SF51">
    <property type="entry name" value="DISKS LARGE 1 TUMOR SUPPRESSOR PROTEIN"/>
    <property type="match status" value="1"/>
</dbReference>
<dbReference type="Proteomes" id="UP001159427">
    <property type="component" value="Unassembled WGS sequence"/>
</dbReference>
<dbReference type="SUPFAM" id="SSF50156">
    <property type="entry name" value="PDZ domain-like"/>
    <property type="match status" value="1"/>
</dbReference>
<comment type="subcellular location">
    <subcellularLocation>
        <location evidence="1">Membrane</location>
    </subcellularLocation>
</comment>
<evidence type="ECO:0000256" key="2">
    <source>
        <dbReference type="ARBA" id="ARBA00023136"/>
    </source>
</evidence>
<accession>A0ABN8PT13</accession>
<gene>
    <name evidence="5" type="ORF">PEVE_00045156</name>
</gene>
<evidence type="ECO:0000313" key="5">
    <source>
        <dbReference type="EMBL" id="CAH3150142.1"/>
    </source>
</evidence>
<evidence type="ECO:0000259" key="4">
    <source>
        <dbReference type="PROSITE" id="PS50106"/>
    </source>
</evidence>
<dbReference type="Gene3D" id="2.30.42.10">
    <property type="match status" value="1"/>
</dbReference>
<name>A0ABN8PT13_9CNID</name>
<dbReference type="InterPro" id="IPR036034">
    <property type="entry name" value="PDZ_sf"/>
</dbReference>
<dbReference type="PROSITE" id="PS50106">
    <property type="entry name" value="PDZ"/>
    <property type="match status" value="1"/>
</dbReference>
<dbReference type="InterPro" id="IPR050614">
    <property type="entry name" value="Synaptic_Scaffolding_LAP-MAGUK"/>
</dbReference>
<reference evidence="5 6" key="1">
    <citation type="submission" date="2022-05" db="EMBL/GenBank/DDBJ databases">
        <authorList>
            <consortium name="Genoscope - CEA"/>
            <person name="William W."/>
        </authorList>
    </citation>
    <scope>NUCLEOTIDE SEQUENCE [LARGE SCALE GENOMIC DNA]</scope>
</reference>
<dbReference type="SMART" id="SM00228">
    <property type="entry name" value="PDZ"/>
    <property type="match status" value="1"/>
</dbReference>
<dbReference type="PANTHER" id="PTHR23119">
    <property type="entry name" value="DISCS LARGE"/>
    <property type="match status" value="1"/>
</dbReference>
<comment type="caution">
    <text evidence="5">The sequence shown here is derived from an EMBL/GenBank/DDBJ whole genome shotgun (WGS) entry which is preliminary data.</text>
</comment>
<evidence type="ECO:0000256" key="3">
    <source>
        <dbReference type="SAM" id="Phobius"/>
    </source>
</evidence>
<feature type="domain" description="PDZ" evidence="4">
    <location>
        <begin position="45"/>
        <end position="132"/>
    </location>
</feature>
<sequence>PRDALNGVSVLVKYTQAMDGHTGDNERKKLWDELSRGIEHSRLVVVHLTKGNEGFGFNIRGGVDHPHVGSDPGIFITTVKADSVAGRDGRLDPGDRILALNDVRLDYVTHDVAVNEFRKADETVSLLVEKNAEAVFPINVNKFLNWTNWFFTPQSPRSSGLDSPDVSWEDGPIRLNPVNEESAKNELFGLLRRFYESELGALSIGLAIGGLAVFVALRIYKASKL</sequence>
<protein>
    <recommendedName>
        <fullName evidence="4">PDZ domain-containing protein</fullName>
    </recommendedName>
</protein>
<keyword evidence="3" id="KW-0812">Transmembrane</keyword>
<keyword evidence="6" id="KW-1185">Reference proteome</keyword>
<keyword evidence="2 3" id="KW-0472">Membrane</keyword>
<dbReference type="EMBL" id="CALNXI010000987">
    <property type="protein sequence ID" value="CAH3150142.1"/>
    <property type="molecule type" value="Genomic_DNA"/>
</dbReference>
<evidence type="ECO:0000313" key="6">
    <source>
        <dbReference type="Proteomes" id="UP001159427"/>
    </source>
</evidence>
<dbReference type="InterPro" id="IPR001478">
    <property type="entry name" value="PDZ"/>
</dbReference>
<organism evidence="5 6">
    <name type="scientific">Porites evermanni</name>
    <dbReference type="NCBI Taxonomy" id="104178"/>
    <lineage>
        <taxon>Eukaryota</taxon>
        <taxon>Metazoa</taxon>
        <taxon>Cnidaria</taxon>
        <taxon>Anthozoa</taxon>
        <taxon>Hexacorallia</taxon>
        <taxon>Scleractinia</taxon>
        <taxon>Fungiina</taxon>
        <taxon>Poritidae</taxon>
        <taxon>Porites</taxon>
    </lineage>
</organism>
<feature type="transmembrane region" description="Helical" evidence="3">
    <location>
        <begin position="199"/>
        <end position="220"/>
    </location>
</feature>
<dbReference type="Pfam" id="PF00595">
    <property type="entry name" value="PDZ"/>
    <property type="match status" value="1"/>
</dbReference>
<keyword evidence="3" id="KW-1133">Transmembrane helix</keyword>
<feature type="non-terminal residue" evidence="5">
    <location>
        <position position="1"/>
    </location>
</feature>
<evidence type="ECO:0000256" key="1">
    <source>
        <dbReference type="ARBA" id="ARBA00004370"/>
    </source>
</evidence>
<proteinExistence type="predicted"/>